<dbReference type="Gene3D" id="3.30.429.10">
    <property type="entry name" value="Macrophage Migration Inhibitory Factor"/>
    <property type="match status" value="1"/>
</dbReference>
<dbReference type="Pfam" id="PF08921">
    <property type="entry name" value="DUF1904"/>
    <property type="match status" value="1"/>
</dbReference>
<dbReference type="Proteomes" id="UP000000249">
    <property type="component" value="Chromosome 1"/>
</dbReference>
<dbReference type="EMBL" id="CP000627">
    <property type="protein sequence ID" value="ABQ19508.1"/>
    <property type="molecule type" value="Genomic_DNA"/>
</dbReference>
<sequence>MPHLRFRAVEAHIVESLVPTLLNELSSLLSTARNAFTFELINTQYFAEGGVYPMVEVLWFGREQQTQDQIAQVITDQIRQLLGADSHLAVVFIPLQRTAYYLDGQHF</sequence>
<dbReference type="SUPFAM" id="SSF55331">
    <property type="entry name" value="Tautomerase/MIF"/>
    <property type="match status" value="1"/>
</dbReference>
<dbReference type="OrthoDB" id="5587545at2"/>
<proteinExistence type="predicted"/>
<gene>
    <name evidence="1" type="ordered locus">VC0395_A0248</name>
</gene>
<dbReference type="eggNOG" id="COG1942">
    <property type="taxonomic scope" value="Bacteria"/>
</dbReference>
<dbReference type="PATRIC" id="fig|345073.21.peg.710"/>
<dbReference type="KEGG" id="vcr:VC395_0731"/>
<protein>
    <recommendedName>
        <fullName evidence="3">DUF1904 domain-containing protein</fullName>
    </recommendedName>
</protein>
<dbReference type="AlphaFoldDB" id="A0A0H3AGU1"/>
<accession>A0A0H3AGU1</accession>
<evidence type="ECO:0000313" key="2">
    <source>
        <dbReference type="Proteomes" id="UP000000249"/>
    </source>
</evidence>
<organism evidence="1 2">
    <name type="scientific">Vibrio cholerae serotype O1 (strain ATCC 39541 / Classical Ogawa 395 / O395)</name>
    <dbReference type="NCBI Taxonomy" id="345073"/>
    <lineage>
        <taxon>Bacteria</taxon>
        <taxon>Pseudomonadati</taxon>
        <taxon>Pseudomonadota</taxon>
        <taxon>Gammaproteobacteria</taxon>
        <taxon>Vibrionales</taxon>
        <taxon>Vibrionaceae</taxon>
        <taxon>Vibrio</taxon>
    </lineage>
</organism>
<dbReference type="KEGG" id="vco:VC0395_A0248"/>
<evidence type="ECO:0000313" key="1">
    <source>
        <dbReference type="EMBL" id="ABQ19508.1"/>
    </source>
</evidence>
<evidence type="ECO:0008006" key="3">
    <source>
        <dbReference type="Google" id="ProtNLM"/>
    </source>
</evidence>
<dbReference type="SMR" id="A0A0H3AGU1"/>
<dbReference type="InterPro" id="IPR014347">
    <property type="entry name" value="Tautomerase/MIF_sf"/>
</dbReference>
<name>A0A0H3AGU1_VIBC3</name>
<dbReference type="RefSeq" id="WP_001120309.1">
    <property type="nucleotide sequence ID" value="NC_009457.1"/>
</dbReference>
<reference evidence="1 2" key="1">
    <citation type="submission" date="2007-03" db="EMBL/GenBank/DDBJ databases">
        <authorList>
            <person name="Heidelberg J."/>
        </authorList>
    </citation>
    <scope>NUCLEOTIDE SEQUENCE [LARGE SCALE GENOMIC DNA]</scope>
    <source>
        <strain evidence="2">ATCC 39541 / Classical Ogawa 395 / O395</strain>
    </source>
</reference>
<dbReference type="InterPro" id="IPR015017">
    <property type="entry name" value="DUF1904"/>
</dbReference>